<keyword evidence="1" id="KW-0418">Kinase</keyword>
<sequence>MSPSNDSLENYFPGNKRWNDFVSCFENEWVECDFQNELIEQLSNNVDIAKVIYASVGTIALDWIKETVPALENLSPSECLKSFNGTRRLKTMLMRMPR</sequence>
<evidence type="ECO:0000313" key="1">
    <source>
        <dbReference type="EMBL" id="VAW87483.1"/>
    </source>
</evidence>
<reference evidence="1" key="1">
    <citation type="submission" date="2018-06" db="EMBL/GenBank/DDBJ databases">
        <authorList>
            <person name="Zhirakovskaya E."/>
        </authorList>
    </citation>
    <scope>NUCLEOTIDE SEQUENCE</scope>
</reference>
<accession>A0A3B0ZGX1</accession>
<dbReference type="EC" id="2.7.3.-" evidence="1"/>
<dbReference type="AlphaFoldDB" id="A0A3B0ZGX1"/>
<dbReference type="GO" id="GO:0016301">
    <property type="term" value="F:kinase activity"/>
    <property type="evidence" value="ECO:0007669"/>
    <property type="project" value="UniProtKB-KW"/>
</dbReference>
<name>A0A3B0ZGX1_9ZZZZ</name>
<protein>
    <submittedName>
        <fullName evidence="1">Signal transduction histidine kinase CheA</fullName>
        <ecNumber evidence="1">2.7.3.-</ecNumber>
    </submittedName>
</protein>
<organism evidence="1">
    <name type="scientific">hydrothermal vent metagenome</name>
    <dbReference type="NCBI Taxonomy" id="652676"/>
    <lineage>
        <taxon>unclassified sequences</taxon>
        <taxon>metagenomes</taxon>
        <taxon>ecological metagenomes</taxon>
    </lineage>
</organism>
<proteinExistence type="predicted"/>
<keyword evidence="1" id="KW-0808">Transferase</keyword>
<gene>
    <name evidence="1" type="ORF">MNBD_GAMMA16-2177</name>
</gene>
<dbReference type="EMBL" id="UOFO01000124">
    <property type="protein sequence ID" value="VAW87483.1"/>
    <property type="molecule type" value="Genomic_DNA"/>
</dbReference>